<dbReference type="Pfam" id="PF03372">
    <property type="entry name" value="Exo_endo_phos"/>
    <property type="match status" value="1"/>
</dbReference>
<keyword evidence="10" id="KW-0255">Endonuclease</keyword>
<evidence type="ECO:0000256" key="4">
    <source>
        <dbReference type="ARBA" id="ARBA00022723"/>
    </source>
</evidence>
<comment type="caution">
    <text evidence="10">The sequence shown here is derived from an EMBL/GenBank/DDBJ whole genome shotgun (WGS) entry which is preliminary data.</text>
</comment>
<evidence type="ECO:0000256" key="3">
    <source>
        <dbReference type="ARBA" id="ARBA00022722"/>
    </source>
</evidence>
<dbReference type="InterPro" id="IPR005135">
    <property type="entry name" value="Endo/exonuclease/phosphatase"/>
</dbReference>
<keyword evidence="4" id="KW-0479">Metal-binding</keyword>
<sequence>MTTLLDTLPAVTNAERARILSAPRTAEAHRALMADIPAMTALQTGGAATQDTLPDTLSVIAWNVERCLFPQDSARHIAPLEPQVVLLSEVDHGMARTCQRHTTADMARALGMTYVFGVEFFELDLGGPTEMAFCRDDFNALGWHGNAILSAVPPQRVTLIRLDDHGHWFNGNDGAGDPQQPRLGGRMAIAAVLPSQTGPVCVVSPHLESNASAQHRHEQFAVLLDALEEFAPGMPVVIGGDLNTGNHLPPRFDWRDETLFSLAETRGYDWSATPAGVTTRPSLITPHPERRMKLDWFCTRGLNCFENRLLPAIDTDSRPLSDHEAIWCRLNLASGP</sequence>
<evidence type="ECO:0000256" key="5">
    <source>
        <dbReference type="ARBA" id="ARBA00022763"/>
    </source>
</evidence>
<dbReference type="EMBL" id="JADMKU010000001">
    <property type="protein sequence ID" value="MBR9649879.1"/>
    <property type="molecule type" value="Genomic_DNA"/>
</dbReference>
<gene>
    <name evidence="10" type="ORF">IT775_01920</name>
</gene>
<dbReference type="InterPro" id="IPR036691">
    <property type="entry name" value="Endo/exonu/phosph_ase_sf"/>
</dbReference>
<evidence type="ECO:0000313" key="10">
    <source>
        <dbReference type="EMBL" id="MBR9649879.1"/>
    </source>
</evidence>
<feature type="domain" description="Endonuclease/exonuclease/phosphatase" evidence="9">
    <location>
        <begin position="62"/>
        <end position="323"/>
    </location>
</feature>
<keyword evidence="11" id="KW-1185">Reference proteome</keyword>
<evidence type="ECO:0000313" key="11">
    <source>
        <dbReference type="Proteomes" id="UP001195941"/>
    </source>
</evidence>
<dbReference type="Gene3D" id="3.60.10.10">
    <property type="entry name" value="Endonuclease/exonuclease/phosphatase"/>
    <property type="match status" value="1"/>
</dbReference>
<dbReference type="PANTHER" id="PTHR15822">
    <property type="entry name" value="TRAF AND TNF RECEPTOR-ASSOCIATED PROTEIN"/>
    <property type="match status" value="1"/>
</dbReference>
<keyword evidence="6" id="KW-0378">Hydrolase</keyword>
<evidence type="ECO:0000256" key="2">
    <source>
        <dbReference type="ARBA" id="ARBA00001946"/>
    </source>
</evidence>
<dbReference type="SUPFAM" id="SSF56219">
    <property type="entry name" value="DNase I-like"/>
    <property type="match status" value="1"/>
</dbReference>
<organism evidence="10 11">
    <name type="scientific">Thalassovita aquimarina</name>
    <dbReference type="NCBI Taxonomy" id="2785917"/>
    <lineage>
        <taxon>Bacteria</taxon>
        <taxon>Pseudomonadati</taxon>
        <taxon>Pseudomonadota</taxon>
        <taxon>Alphaproteobacteria</taxon>
        <taxon>Rhodobacterales</taxon>
        <taxon>Roseobacteraceae</taxon>
        <taxon>Thalassovita</taxon>
    </lineage>
</organism>
<proteinExistence type="predicted"/>
<dbReference type="Proteomes" id="UP001195941">
    <property type="component" value="Unassembled WGS sequence"/>
</dbReference>
<evidence type="ECO:0000256" key="7">
    <source>
        <dbReference type="ARBA" id="ARBA00022842"/>
    </source>
</evidence>
<comment type="cofactor">
    <cofactor evidence="2">
        <name>Mg(2+)</name>
        <dbReference type="ChEBI" id="CHEBI:18420"/>
    </cofactor>
</comment>
<protein>
    <submittedName>
        <fullName evidence="10">Endonuclease</fullName>
    </submittedName>
</protein>
<evidence type="ECO:0000256" key="6">
    <source>
        <dbReference type="ARBA" id="ARBA00022801"/>
    </source>
</evidence>
<keyword evidence="3" id="KW-0540">Nuclease</keyword>
<accession>A0ABS5HLT3</accession>
<name>A0ABS5HLT3_9RHOB</name>
<keyword evidence="5" id="KW-0227">DNA damage</keyword>
<dbReference type="RefSeq" id="WP_212699373.1">
    <property type="nucleotide sequence ID" value="NZ_JADMKU010000001.1"/>
</dbReference>
<dbReference type="InterPro" id="IPR051547">
    <property type="entry name" value="TDP2-like"/>
</dbReference>
<keyword evidence="8" id="KW-0234">DNA repair</keyword>
<dbReference type="PANTHER" id="PTHR15822:SF4">
    <property type="entry name" value="TYROSYL-DNA PHOSPHODIESTERASE 2"/>
    <property type="match status" value="1"/>
</dbReference>
<evidence type="ECO:0000256" key="8">
    <source>
        <dbReference type="ARBA" id="ARBA00023204"/>
    </source>
</evidence>
<evidence type="ECO:0000256" key="1">
    <source>
        <dbReference type="ARBA" id="ARBA00001936"/>
    </source>
</evidence>
<reference evidence="10 11" key="1">
    <citation type="journal article" date="2021" name="Arch. Microbiol.">
        <title>Thalassobius aquimarinus sp. nov., isolated from the Sea of Japan seashore.</title>
        <authorList>
            <person name="Kurilenko V.V."/>
            <person name="Romanenko L.A."/>
            <person name="Chernysheva N.Y."/>
            <person name="Velansky P.V."/>
            <person name="Tekutyeva L.A."/>
            <person name="Isaeva M.P."/>
            <person name="Mikhailov V.V."/>
        </authorList>
    </citation>
    <scope>NUCLEOTIDE SEQUENCE [LARGE SCALE GENOMIC DNA]</scope>
    <source>
        <strain evidence="10 11">KMM 8518</strain>
    </source>
</reference>
<evidence type="ECO:0000259" key="9">
    <source>
        <dbReference type="Pfam" id="PF03372"/>
    </source>
</evidence>
<comment type="cofactor">
    <cofactor evidence="1">
        <name>Mn(2+)</name>
        <dbReference type="ChEBI" id="CHEBI:29035"/>
    </cofactor>
</comment>
<dbReference type="GO" id="GO:0004519">
    <property type="term" value="F:endonuclease activity"/>
    <property type="evidence" value="ECO:0007669"/>
    <property type="project" value="UniProtKB-KW"/>
</dbReference>
<keyword evidence="7" id="KW-0460">Magnesium</keyword>